<dbReference type="EMBL" id="RMEA01000085">
    <property type="protein sequence ID" value="MER44670.1"/>
    <property type="molecule type" value="Genomic_DNA"/>
</dbReference>
<evidence type="ECO:0000256" key="5">
    <source>
        <dbReference type="ARBA" id="ARBA00022777"/>
    </source>
</evidence>
<feature type="domain" description="Histidine kinase" evidence="7">
    <location>
        <begin position="262"/>
        <end position="488"/>
    </location>
</feature>
<comment type="catalytic activity">
    <reaction evidence="1">
        <text>ATP + protein L-histidine = ADP + protein N-phospho-L-histidine.</text>
        <dbReference type="EC" id="2.7.13.3"/>
    </reaction>
</comment>
<dbReference type="Gene3D" id="3.30.565.10">
    <property type="entry name" value="Histidine kinase-like ATPase, C-terminal domain"/>
    <property type="match status" value="1"/>
</dbReference>
<reference evidence="8" key="1">
    <citation type="submission" date="2018-10" db="EMBL/GenBank/DDBJ databases">
        <authorList>
            <consortium name="PulseNet: The National Subtyping Network for Foodborne Disease Surveillance"/>
            <person name="Tarr C.L."/>
            <person name="Trees E."/>
            <person name="Katz L.S."/>
            <person name="Carleton-Romer H.A."/>
            <person name="Stroika S."/>
            <person name="Kucerova Z."/>
            <person name="Roache K.F."/>
            <person name="Sabol A.L."/>
            <person name="Besser J."/>
            <person name="Gerner-Smidt P."/>
        </authorList>
    </citation>
    <scope>NUCLEOTIDE SEQUENCE [LARGE SCALE GENOMIC DNA]</scope>
    <source>
        <strain evidence="8">PNUSAS057480</strain>
    </source>
</reference>
<gene>
    <name evidence="8" type="ORF">ED033_20550</name>
</gene>
<dbReference type="InterPro" id="IPR004358">
    <property type="entry name" value="Sig_transdc_His_kin-like_C"/>
</dbReference>
<dbReference type="EC" id="2.7.13.3" evidence="2"/>
<dbReference type="SMART" id="SM00387">
    <property type="entry name" value="HATPase_c"/>
    <property type="match status" value="1"/>
</dbReference>
<sequence length="497" mass="56593">MNDKAELVIEIEGLTDKRFTDTLTFKEGYNGLLKEFDYKFEGLYFSMEKGSPKPRTLQSFLYNNGGIKFYRNGFNVAPFGERYNDWLGLDESSRRRLILPPHSNTNFLGNVYVTDSIGAIFEETSAREGVIENDAFKDLVNTTKNIAMKIASHVATIRNKKITSSQQGYAPNLKTKEDTIQDKISKLKEKLIVKEEYEKESLVDINDNVTSDVLDNSGFIKEDLTAQQLIADLNDVTTTFIEYVDERLLYRVLSSLGLAISEFTHEIQLCLLNLQLTSQNLELLSEGNAELQKSVFQFSENLSMMVAYTDFFDGTMRSNSNREKNNYDLRKLIKRFIKGMEPTTKRRGYKFNATFDKWGIWTKKIHISEIMSVFMNLFTNACKAIERSGQKEGLISINVTTNESFLTILFEDNGDGIPKDKWAKVFEPLYTTAMPANSYGSDNEYSRGMGLGLAITEEIISEMQGEISIIEPSPEYKTCIKIILPLADESELPEDAY</sequence>
<dbReference type="CDD" id="cd00075">
    <property type="entry name" value="HATPase"/>
    <property type="match status" value="1"/>
</dbReference>
<organism evidence="8">
    <name type="scientific">Salmonella enterica</name>
    <name type="common">Salmonella choleraesuis</name>
    <dbReference type="NCBI Taxonomy" id="28901"/>
    <lineage>
        <taxon>Bacteria</taxon>
        <taxon>Pseudomonadati</taxon>
        <taxon>Pseudomonadota</taxon>
        <taxon>Gammaproteobacteria</taxon>
        <taxon>Enterobacterales</taxon>
        <taxon>Enterobacteriaceae</taxon>
        <taxon>Salmonella</taxon>
    </lineage>
</organism>
<dbReference type="InterPro" id="IPR003594">
    <property type="entry name" value="HATPase_dom"/>
</dbReference>
<dbReference type="InterPro" id="IPR036890">
    <property type="entry name" value="HATPase_C_sf"/>
</dbReference>
<proteinExistence type="predicted"/>
<dbReference type="Pfam" id="PF02518">
    <property type="entry name" value="HATPase_c"/>
    <property type="match status" value="1"/>
</dbReference>
<dbReference type="GO" id="GO:0004673">
    <property type="term" value="F:protein histidine kinase activity"/>
    <property type="evidence" value="ECO:0007669"/>
    <property type="project" value="UniProtKB-EC"/>
</dbReference>
<comment type="caution">
    <text evidence="8">The sequence shown here is derived from an EMBL/GenBank/DDBJ whole genome shotgun (WGS) entry which is preliminary data.</text>
</comment>
<keyword evidence="4" id="KW-0808">Transferase</keyword>
<dbReference type="PROSITE" id="PS50109">
    <property type="entry name" value="HIS_KIN"/>
    <property type="match status" value="1"/>
</dbReference>
<keyword evidence="6" id="KW-0902">Two-component regulatory system</keyword>
<dbReference type="PRINTS" id="PR00344">
    <property type="entry name" value="BCTRLSENSOR"/>
</dbReference>
<accession>A0A3I8FXY5</accession>
<protein>
    <recommendedName>
        <fullName evidence="2">histidine kinase</fullName>
        <ecNumber evidence="2">2.7.13.3</ecNumber>
    </recommendedName>
</protein>
<dbReference type="AlphaFoldDB" id="A0A3I8FXY5"/>
<evidence type="ECO:0000256" key="1">
    <source>
        <dbReference type="ARBA" id="ARBA00000085"/>
    </source>
</evidence>
<keyword evidence="3" id="KW-0597">Phosphoprotein</keyword>
<dbReference type="PANTHER" id="PTHR43711">
    <property type="entry name" value="TWO-COMPONENT HISTIDINE KINASE"/>
    <property type="match status" value="1"/>
</dbReference>
<dbReference type="GO" id="GO:0000160">
    <property type="term" value="P:phosphorelay signal transduction system"/>
    <property type="evidence" value="ECO:0007669"/>
    <property type="project" value="UniProtKB-KW"/>
</dbReference>
<evidence type="ECO:0000256" key="6">
    <source>
        <dbReference type="ARBA" id="ARBA00023012"/>
    </source>
</evidence>
<dbReference type="InterPro" id="IPR005467">
    <property type="entry name" value="His_kinase_dom"/>
</dbReference>
<name>A0A3I8FXY5_SALER</name>
<dbReference type="InterPro" id="IPR050736">
    <property type="entry name" value="Sensor_HK_Regulatory"/>
</dbReference>
<evidence type="ECO:0000256" key="3">
    <source>
        <dbReference type="ARBA" id="ARBA00022553"/>
    </source>
</evidence>
<dbReference type="SUPFAM" id="SSF55874">
    <property type="entry name" value="ATPase domain of HSP90 chaperone/DNA topoisomerase II/histidine kinase"/>
    <property type="match status" value="1"/>
</dbReference>
<dbReference type="Proteomes" id="UP000885379">
    <property type="component" value="Unassembled WGS sequence"/>
</dbReference>
<evidence type="ECO:0000256" key="2">
    <source>
        <dbReference type="ARBA" id="ARBA00012438"/>
    </source>
</evidence>
<evidence type="ECO:0000256" key="4">
    <source>
        <dbReference type="ARBA" id="ARBA00022679"/>
    </source>
</evidence>
<keyword evidence="5 8" id="KW-0418">Kinase</keyword>
<dbReference type="PANTHER" id="PTHR43711:SF1">
    <property type="entry name" value="HISTIDINE KINASE 1"/>
    <property type="match status" value="1"/>
</dbReference>
<evidence type="ECO:0000313" key="8">
    <source>
        <dbReference type="EMBL" id="MER44670.1"/>
    </source>
</evidence>
<evidence type="ECO:0000259" key="7">
    <source>
        <dbReference type="PROSITE" id="PS50109"/>
    </source>
</evidence>